<dbReference type="InterPro" id="IPR008927">
    <property type="entry name" value="6-PGluconate_DH-like_C_sf"/>
</dbReference>
<protein>
    <submittedName>
        <fullName evidence="6">NAD(P)-dependent oxidoreductase</fullName>
        <ecNumber evidence="6">1.1.-.-</ecNumber>
    </submittedName>
</protein>
<evidence type="ECO:0000256" key="2">
    <source>
        <dbReference type="ARBA" id="ARBA00023002"/>
    </source>
</evidence>
<dbReference type="Gene3D" id="1.10.1040.10">
    <property type="entry name" value="N-(1-d-carboxylethyl)-l-norvaline Dehydrogenase, domain 2"/>
    <property type="match status" value="1"/>
</dbReference>
<accession>A0ABV7WFJ6</accession>
<proteinExistence type="inferred from homology"/>
<dbReference type="InterPro" id="IPR006115">
    <property type="entry name" value="6PGDH_NADP-bd"/>
</dbReference>
<evidence type="ECO:0000259" key="4">
    <source>
        <dbReference type="Pfam" id="PF03446"/>
    </source>
</evidence>
<comment type="caution">
    <text evidence="6">The sequence shown here is derived from an EMBL/GenBank/DDBJ whole genome shotgun (WGS) entry which is preliminary data.</text>
</comment>
<keyword evidence="7" id="KW-1185">Reference proteome</keyword>
<dbReference type="EMBL" id="JBHRWW010000005">
    <property type="protein sequence ID" value="MFC3688608.1"/>
    <property type="molecule type" value="Genomic_DNA"/>
</dbReference>
<comment type="similarity">
    <text evidence="1">Belongs to the HIBADH-related family.</text>
</comment>
<evidence type="ECO:0000259" key="5">
    <source>
        <dbReference type="Pfam" id="PF14833"/>
    </source>
</evidence>
<dbReference type="PROSITE" id="PS00895">
    <property type="entry name" value="3_HYDROXYISOBUT_DH"/>
    <property type="match status" value="1"/>
</dbReference>
<dbReference type="InterPro" id="IPR015815">
    <property type="entry name" value="HIBADH-related"/>
</dbReference>
<evidence type="ECO:0000313" key="6">
    <source>
        <dbReference type="EMBL" id="MFC3688608.1"/>
    </source>
</evidence>
<dbReference type="Pfam" id="PF14833">
    <property type="entry name" value="NAD_binding_11"/>
    <property type="match status" value="1"/>
</dbReference>
<keyword evidence="3" id="KW-0520">NAD</keyword>
<keyword evidence="2 6" id="KW-0560">Oxidoreductase</keyword>
<dbReference type="Gene3D" id="3.40.50.720">
    <property type="entry name" value="NAD(P)-binding Rossmann-like Domain"/>
    <property type="match status" value="1"/>
</dbReference>
<evidence type="ECO:0000256" key="1">
    <source>
        <dbReference type="ARBA" id="ARBA00009080"/>
    </source>
</evidence>
<dbReference type="InterPro" id="IPR002204">
    <property type="entry name" value="3-OH-isobutyrate_DH-rel_CS"/>
</dbReference>
<feature type="domain" description="3-hydroxyisobutyrate dehydrogenase-like NAD-binding" evidence="5">
    <location>
        <begin position="162"/>
        <end position="281"/>
    </location>
</feature>
<dbReference type="InterPro" id="IPR051265">
    <property type="entry name" value="HIBADH-related_NP60_sf"/>
</dbReference>
<dbReference type="GO" id="GO:0016491">
    <property type="term" value="F:oxidoreductase activity"/>
    <property type="evidence" value="ECO:0007669"/>
    <property type="project" value="UniProtKB-KW"/>
</dbReference>
<sequence>MTSIAYLGLGTMGRGMVANLTAAGHDVTVHNRTPTDVSDLGARSAGSVAEALEGAEVVLYCLADDAAVRAVVLGEGGVAEVATASQVVVDLSTISPGLSDEEAAAFAARGVPFLDAPVFGSKGEAAAGGLWIVAGGDADVLARVRPVLDVLAETVHHLGPQGSGARMKLVGNLLVAAQLEALGEALTLARSAGLDLATVLEVLAVTDFRSPIFDGVGPTVLAGDYSPSFALDLMVKDAGLIQDFADSLGTPVPTVAVVRSSLDEAVERGYGGENASALIKVVAARAGVDLAGAPAAG</sequence>
<dbReference type="SUPFAM" id="SSF51735">
    <property type="entry name" value="NAD(P)-binding Rossmann-fold domains"/>
    <property type="match status" value="1"/>
</dbReference>
<dbReference type="PANTHER" id="PTHR43580:SF2">
    <property type="entry name" value="CYTOKINE-LIKE NUCLEAR FACTOR N-PAC"/>
    <property type="match status" value="1"/>
</dbReference>
<dbReference type="InterPro" id="IPR036291">
    <property type="entry name" value="NAD(P)-bd_dom_sf"/>
</dbReference>
<dbReference type="InterPro" id="IPR013328">
    <property type="entry name" value="6PGD_dom2"/>
</dbReference>
<feature type="domain" description="6-phosphogluconate dehydrogenase NADP-binding" evidence="4">
    <location>
        <begin position="3"/>
        <end position="159"/>
    </location>
</feature>
<dbReference type="Proteomes" id="UP001595685">
    <property type="component" value="Unassembled WGS sequence"/>
</dbReference>
<dbReference type="RefSeq" id="WP_340290979.1">
    <property type="nucleotide sequence ID" value="NZ_JBBEOI010000027.1"/>
</dbReference>
<evidence type="ECO:0000256" key="3">
    <source>
        <dbReference type="ARBA" id="ARBA00023027"/>
    </source>
</evidence>
<reference evidence="7" key="1">
    <citation type="journal article" date="2019" name="Int. J. Syst. Evol. Microbiol.">
        <title>The Global Catalogue of Microorganisms (GCM) 10K type strain sequencing project: providing services to taxonomists for standard genome sequencing and annotation.</title>
        <authorList>
            <consortium name="The Broad Institute Genomics Platform"/>
            <consortium name="The Broad Institute Genome Sequencing Center for Infectious Disease"/>
            <person name="Wu L."/>
            <person name="Ma J."/>
        </authorList>
    </citation>
    <scope>NUCLEOTIDE SEQUENCE [LARGE SCALE GENOMIC DNA]</scope>
    <source>
        <strain evidence="7">NCAIM B.02333</strain>
    </source>
</reference>
<dbReference type="SUPFAM" id="SSF48179">
    <property type="entry name" value="6-phosphogluconate dehydrogenase C-terminal domain-like"/>
    <property type="match status" value="1"/>
</dbReference>
<dbReference type="Pfam" id="PF03446">
    <property type="entry name" value="NAD_binding_2"/>
    <property type="match status" value="1"/>
</dbReference>
<gene>
    <name evidence="6" type="ORF">ACFOLH_09675</name>
</gene>
<dbReference type="PANTHER" id="PTHR43580">
    <property type="entry name" value="OXIDOREDUCTASE GLYR1-RELATED"/>
    <property type="match status" value="1"/>
</dbReference>
<organism evidence="6 7">
    <name type="scientific">Aquipuribacter hungaricus</name>
    <dbReference type="NCBI Taxonomy" id="545624"/>
    <lineage>
        <taxon>Bacteria</taxon>
        <taxon>Bacillati</taxon>
        <taxon>Actinomycetota</taxon>
        <taxon>Actinomycetes</taxon>
        <taxon>Micrococcales</taxon>
        <taxon>Intrasporangiaceae</taxon>
        <taxon>Aquipuribacter</taxon>
    </lineage>
</organism>
<dbReference type="PIRSF" id="PIRSF000103">
    <property type="entry name" value="HIBADH"/>
    <property type="match status" value="1"/>
</dbReference>
<evidence type="ECO:0000313" key="7">
    <source>
        <dbReference type="Proteomes" id="UP001595685"/>
    </source>
</evidence>
<name>A0ABV7WFJ6_9MICO</name>
<dbReference type="EC" id="1.1.-.-" evidence="6"/>
<dbReference type="InterPro" id="IPR029154">
    <property type="entry name" value="HIBADH-like_NADP-bd"/>
</dbReference>